<organism evidence="2 3">
    <name type="scientific">Chryseobacterium glaciei</name>
    <dbReference type="NCBI Taxonomy" id="1685010"/>
    <lineage>
        <taxon>Bacteria</taxon>
        <taxon>Pseudomonadati</taxon>
        <taxon>Bacteroidota</taxon>
        <taxon>Flavobacteriia</taxon>
        <taxon>Flavobacteriales</taxon>
        <taxon>Weeksellaceae</taxon>
        <taxon>Chryseobacterium group</taxon>
        <taxon>Chryseobacterium</taxon>
    </lineage>
</organism>
<dbReference type="InterPro" id="IPR037923">
    <property type="entry name" value="HTH-like"/>
</dbReference>
<dbReference type="RefSeq" id="WP_066753627.1">
    <property type="nucleotide sequence ID" value="NZ_CP015199.1"/>
</dbReference>
<keyword evidence="3" id="KW-1185">Reference proteome</keyword>
<evidence type="ECO:0000313" key="3">
    <source>
        <dbReference type="Proteomes" id="UP000077824"/>
    </source>
</evidence>
<gene>
    <name evidence="2" type="ORF">A0O34_08215</name>
</gene>
<dbReference type="SUPFAM" id="SSF51215">
    <property type="entry name" value="Regulatory protein AraC"/>
    <property type="match status" value="1"/>
</dbReference>
<dbReference type="AlphaFoldDB" id="A0A172XUB9"/>
<dbReference type="GO" id="GO:0003677">
    <property type="term" value="F:DNA binding"/>
    <property type="evidence" value="ECO:0007669"/>
    <property type="project" value="UniProtKB-KW"/>
</dbReference>
<dbReference type="Proteomes" id="UP000077824">
    <property type="component" value="Chromosome"/>
</dbReference>
<protein>
    <recommendedName>
        <fullName evidence="4">Cupin 2 conserved barrel domain-containing protein</fullName>
    </recommendedName>
</protein>
<keyword evidence="1" id="KW-0238">DNA-binding</keyword>
<evidence type="ECO:0000313" key="2">
    <source>
        <dbReference type="EMBL" id="ANF50506.1"/>
    </source>
</evidence>
<sequence>MIDASEFIFAVRLMNNPDGTSTFENGKIPVLKPMNTTAFWISNKTEEWEKADHPAPRRQYVVTLKGKVRFKVSDGSTFLIEPGFILLAEDVEGEGHSWEIEEGEKWERLYIPIAENAESFFIPDLK</sequence>
<dbReference type="OrthoDB" id="4205621at2"/>
<reference evidence="2 3" key="1">
    <citation type="submission" date="2016-04" db="EMBL/GenBank/DDBJ databases">
        <title>Complete Genome Sequence of Chryseobacterium sp. IHBB 10212.</title>
        <authorList>
            <person name="Pal M."/>
            <person name="Swarnkar M.K."/>
            <person name="Kaushal K."/>
            <person name="Chhibber S."/>
            <person name="Singh A.K."/>
            <person name="Gulati A."/>
        </authorList>
    </citation>
    <scope>NUCLEOTIDE SEQUENCE [LARGE SCALE GENOMIC DNA]</scope>
    <source>
        <strain evidence="2 3">IHBB 10212</strain>
    </source>
</reference>
<proteinExistence type="predicted"/>
<evidence type="ECO:0000256" key="1">
    <source>
        <dbReference type="ARBA" id="ARBA00023125"/>
    </source>
</evidence>
<dbReference type="KEGG" id="chh:A0O34_08215"/>
<dbReference type="EMBL" id="CP015199">
    <property type="protein sequence ID" value="ANF50506.1"/>
    <property type="molecule type" value="Genomic_DNA"/>
</dbReference>
<dbReference type="STRING" id="1685010.A0O34_08215"/>
<evidence type="ECO:0008006" key="4">
    <source>
        <dbReference type="Google" id="ProtNLM"/>
    </source>
</evidence>
<accession>A0A172XUB9</accession>
<name>A0A172XUB9_9FLAO</name>